<evidence type="ECO:0000256" key="4">
    <source>
        <dbReference type="PIRSR" id="PIRSR001235-2"/>
    </source>
</evidence>
<reference evidence="5 6" key="1">
    <citation type="submission" date="2016-11" db="EMBL/GenBank/DDBJ databases">
        <title>Comparative genomics of Acidibacillus ferroxidans species.</title>
        <authorList>
            <person name="Oliveira G."/>
            <person name="Nunes G."/>
            <person name="Oliveira R."/>
            <person name="Araujo F."/>
            <person name="Salim A."/>
            <person name="Scholte L."/>
            <person name="Morais D."/>
            <person name="Nancucheo I."/>
            <person name="Johnson D.B."/>
            <person name="Grail B."/>
            <person name="Bittencourt J."/>
            <person name="Valadares R."/>
        </authorList>
    </citation>
    <scope>NUCLEOTIDE SEQUENCE [LARGE SCALE GENOMIC DNA]</scope>
    <source>
        <strain evidence="5 6">Y002</strain>
    </source>
</reference>
<dbReference type="NCBIfam" id="TIGR01879">
    <property type="entry name" value="hydantase"/>
    <property type="match status" value="1"/>
</dbReference>
<keyword evidence="3" id="KW-0862">Zinc</keyword>
<name>A0A2U3CVW8_SULT2</name>
<dbReference type="Gene3D" id="3.30.70.360">
    <property type="match status" value="1"/>
</dbReference>
<feature type="binding site" evidence="3">
    <location>
        <position position="96"/>
    </location>
    <ligand>
        <name>Zn(2+)</name>
        <dbReference type="ChEBI" id="CHEBI:29105"/>
        <label>2</label>
    </ligand>
</feature>
<evidence type="ECO:0000313" key="6">
    <source>
        <dbReference type="Proteomes" id="UP000245380"/>
    </source>
</evidence>
<feature type="binding site" evidence="4">
    <location>
        <position position="282"/>
    </location>
    <ligand>
        <name>allantoate</name>
        <dbReference type="ChEBI" id="CHEBI:17536"/>
    </ligand>
</feature>
<evidence type="ECO:0000256" key="3">
    <source>
        <dbReference type="PIRSR" id="PIRSR001235-1"/>
    </source>
</evidence>
<dbReference type="GO" id="GO:0046872">
    <property type="term" value="F:metal ion binding"/>
    <property type="evidence" value="ECO:0007669"/>
    <property type="project" value="UniProtKB-KW"/>
</dbReference>
<accession>A0A2U3CVW8</accession>
<evidence type="ECO:0008006" key="7">
    <source>
        <dbReference type="Google" id="ProtNLM"/>
    </source>
</evidence>
<dbReference type="InterPro" id="IPR036264">
    <property type="entry name" value="Bact_exopeptidase_dim_dom"/>
</dbReference>
<dbReference type="CDD" id="cd03884">
    <property type="entry name" value="M20_bAS"/>
    <property type="match status" value="1"/>
</dbReference>
<comment type="caution">
    <text evidence="5">The sequence shown here is derived from an EMBL/GenBank/DDBJ whole genome shotgun (WGS) entry which is preliminary data.</text>
</comment>
<dbReference type="RefSeq" id="WP_109431805.1">
    <property type="nucleotide sequence ID" value="NZ_MPDK01000059.1"/>
</dbReference>
<dbReference type="Pfam" id="PF01546">
    <property type="entry name" value="Peptidase_M20"/>
    <property type="match status" value="1"/>
</dbReference>
<organism evidence="5 6">
    <name type="scientific">Sulfoacidibacillus thermotolerans</name>
    <name type="common">Acidibacillus sulfuroxidans</name>
    <dbReference type="NCBI Taxonomy" id="1765684"/>
    <lineage>
        <taxon>Bacteria</taxon>
        <taxon>Bacillati</taxon>
        <taxon>Bacillota</taxon>
        <taxon>Bacilli</taxon>
        <taxon>Bacillales</taxon>
        <taxon>Alicyclobacillaceae</taxon>
        <taxon>Sulfoacidibacillus</taxon>
    </lineage>
</organism>
<dbReference type="GO" id="GO:0016813">
    <property type="term" value="F:hydrolase activity, acting on carbon-nitrogen (but not peptide) bonds, in linear amidines"/>
    <property type="evidence" value="ECO:0007669"/>
    <property type="project" value="InterPro"/>
</dbReference>
<sequence length="417" mass="45079">MAIALQKCHMERFKARFERMSEIGSTGDGGVNRPFGSIADLELRKYLIQLAREEVGLEVSTDPIANIWGIHKGRQNLPAIALGSHHDSVPHGGRFDGPLGILVALEVIQTLIESDYPNRHPLAFVSFTAEEPNPFNLSTLGSRTVAGKLSKEQLLQTTDDQNRPLSMAITAAGGNLLRVSEAQKSAQDLFAFLELHIEQGRRLEQAKIPLGVVTGICGIYREQITIVGEANHAGTTMMQDRHDALLAGAQVALALEELVASAASDDLVGTVGHFVISPNAANIIPGSCELHVEIRGATTANIHATAHTFGKKVAAIAKERGVAITRRVILDQAPQLLSEDLIELFLRTANHQSIPSKPLFSMAGHDATHIASFTRAGMLFVPSIGGKSHCNEEFTRFEDIETALQVLLEAVVQLDQL</sequence>
<feature type="binding site" evidence="3">
    <location>
        <position position="131"/>
    </location>
    <ligand>
        <name>Zn(2+)</name>
        <dbReference type="ChEBI" id="CHEBI:29105"/>
        <label>2</label>
    </ligand>
</feature>
<dbReference type="Gene3D" id="3.40.630.10">
    <property type="entry name" value="Zn peptidases"/>
    <property type="match status" value="1"/>
</dbReference>
<dbReference type="EMBL" id="MPDK01000059">
    <property type="protein sequence ID" value="PWI53152.1"/>
    <property type="molecule type" value="Genomic_DNA"/>
</dbReference>
<keyword evidence="3" id="KW-0479">Metal-binding</keyword>
<evidence type="ECO:0000256" key="1">
    <source>
        <dbReference type="ARBA" id="ARBA00006153"/>
    </source>
</evidence>
<feature type="binding site" evidence="3">
    <location>
        <position position="85"/>
    </location>
    <ligand>
        <name>Zn(2+)</name>
        <dbReference type="ChEBI" id="CHEBI:29105"/>
        <label>1</label>
    </ligand>
</feature>
<dbReference type="PIRSF" id="PIRSF001235">
    <property type="entry name" value="Amidase_carbamoylase"/>
    <property type="match status" value="1"/>
</dbReference>
<dbReference type="SUPFAM" id="SSF53187">
    <property type="entry name" value="Zn-dependent exopeptidases"/>
    <property type="match status" value="1"/>
</dbReference>
<feature type="binding site" evidence="3">
    <location>
        <position position="96"/>
    </location>
    <ligand>
        <name>Zn(2+)</name>
        <dbReference type="ChEBI" id="CHEBI:29105"/>
        <label>1</label>
    </ligand>
</feature>
<protein>
    <recommendedName>
        <fullName evidence="7">Peptidase M20 dimerisation domain-containing protein</fullName>
    </recommendedName>
</protein>
<dbReference type="SUPFAM" id="SSF55031">
    <property type="entry name" value="Bacterial exopeptidase dimerisation domain"/>
    <property type="match status" value="1"/>
</dbReference>
<feature type="binding site" evidence="4">
    <location>
        <position position="295"/>
    </location>
    <ligand>
        <name>allantoate</name>
        <dbReference type="ChEBI" id="CHEBI:17536"/>
    </ligand>
</feature>
<comment type="similarity">
    <text evidence="1">Belongs to the peptidase M20 family.</text>
</comment>
<comment type="cofactor">
    <cofactor evidence="3">
        <name>Zn(2+)</name>
        <dbReference type="ChEBI" id="CHEBI:29105"/>
    </cofactor>
    <text evidence="3">Binds 2 Zn(2+) ions per subunit.</text>
</comment>
<gene>
    <name evidence="5" type="ORF">BM613_13945</name>
</gene>
<keyword evidence="2" id="KW-0378">Hydrolase</keyword>
<dbReference type="InterPro" id="IPR002933">
    <property type="entry name" value="Peptidase_M20"/>
</dbReference>
<evidence type="ECO:0000256" key="2">
    <source>
        <dbReference type="ARBA" id="ARBA00022801"/>
    </source>
</evidence>
<dbReference type="Proteomes" id="UP000245380">
    <property type="component" value="Unassembled WGS sequence"/>
</dbReference>
<dbReference type="InterPro" id="IPR010158">
    <property type="entry name" value="Amidase_Cbmase"/>
</dbReference>
<feature type="binding site" evidence="3">
    <location>
        <position position="389"/>
    </location>
    <ligand>
        <name>Zn(2+)</name>
        <dbReference type="ChEBI" id="CHEBI:29105"/>
        <label>2</label>
    </ligand>
</feature>
<feature type="binding site" evidence="3">
    <location>
        <position position="196"/>
    </location>
    <ligand>
        <name>Zn(2+)</name>
        <dbReference type="ChEBI" id="CHEBI:29105"/>
        <label>1</label>
    </ligand>
</feature>
<proteinExistence type="inferred from homology"/>
<keyword evidence="6" id="KW-1185">Reference proteome</keyword>
<feature type="binding site" evidence="4">
    <location>
        <position position="221"/>
    </location>
    <ligand>
        <name>allantoate</name>
        <dbReference type="ChEBI" id="CHEBI:17536"/>
    </ligand>
</feature>
<dbReference type="AlphaFoldDB" id="A0A2U3CVW8"/>
<dbReference type="PANTHER" id="PTHR32494">
    <property type="entry name" value="ALLANTOATE DEIMINASE-RELATED"/>
    <property type="match status" value="1"/>
</dbReference>
<dbReference type="OrthoDB" id="9808195at2"/>
<dbReference type="PANTHER" id="PTHR32494:SF5">
    <property type="entry name" value="ALLANTOATE AMIDOHYDROLASE"/>
    <property type="match status" value="1"/>
</dbReference>
<evidence type="ECO:0000313" key="5">
    <source>
        <dbReference type="EMBL" id="PWI53152.1"/>
    </source>
</evidence>
<dbReference type="NCBIfam" id="NF006771">
    <property type="entry name" value="PRK09290.1-5"/>
    <property type="match status" value="1"/>
</dbReference>